<evidence type="ECO:0000313" key="1">
    <source>
        <dbReference type="EMBL" id="GBG10716.1"/>
    </source>
</evidence>
<keyword evidence="2" id="KW-1185">Reference proteome</keyword>
<organism evidence="1 2">
    <name type="scientific">Paenibacillus agaridevorans</name>
    <dbReference type="NCBI Taxonomy" id="171404"/>
    <lineage>
        <taxon>Bacteria</taxon>
        <taxon>Bacillati</taxon>
        <taxon>Bacillota</taxon>
        <taxon>Bacilli</taxon>
        <taxon>Bacillales</taxon>
        <taxon>Paenibacillaceae</taxon>
        <taxon>Paenibacillus</taxon>
    </lineage>
</organism>
<protein>
    <submittedName>
        <fullName evidence="1">Uncharacterized protein</fullName>
    </submittedName>
</protein>
<dbReference type="EMBL" id="BDQX01000339">
    <property type="protein sequence ID" value="GBG10716.1"/>
    <property type="molecule type" value="Genomic_DNA"/>
</dbReference>
<dbReference type="AlphaFoldDB" id="A0A2R5EVI7"/>
<evidence type="ECO:0000313" key="2">
    <source>
        <dbReference type="Proteomes" id="UP000245202"/>
    </source>
</evidence>
<proteinExistence type="predicted"/>
<sequence>MVQKTNQGKWVSTALFTKIGRPGKVATNYKLGGSIGYFGPTMKDKTLYRRIMSYAKQYGRKG</sequence>
<accession>A0A2R5EVI7</accession>
<dbReference type="Proteomes" id="UP000245202">
    <property type="component" value="Unassembled WGS sequence"/>
</dbReference>
<reference evidence="1 2" key="1">
    <citation type="submission" date="2017-08" db="EMBL/GenBank/DDBJ databases">
        <title>Substantial Increase in Enzyme Production by Combined Drug-Resistance Mutations in Paenibacillus agaridevorans.</title>
        <authorList>
            <person name="Tanaka Y."/>
            <person name="Funane K."/>
            <person name="Hosaka T."/>
            <person name="Shiwa Y."/>
            <person name="Fujita N."/>
            <person name="Miyazaki T."/>
            <person name="Yoshikawa H."/>
            <person name="Murakami K."/>
            <person name="Kasahara K."/>
            <person name="Inaoka T."/>
            <person name="Hiraga Y."/>
            <person name="Ochi K."/>
        </authorList>
    </citation>
    <scope>NUCLEOTIDE SEQUENCE [LARGE SCALE GENOMIC DNA]</scope>
    <source>
        <strain evidence="1 2">T-3040</strain>
    </source>
</reference>
<comment type="caution">
    <text evidence="1">The sequence shown here is derived from an EMBL/GenBank/DDBJ whole genome shotgun (WGS) entry which is preliminary data.</text>
</comment>
<gene>
    <name evidence="1" type="ORF">PAT3040_05469</name>
</gene>
<name>A0A2R5EVI7_9BACL</name>
<dbReference type="RefSeq" id="WP_373863977.1">
    <property type="nucleotide sequence ID" value="NZ_BDQX01000339.1"/>
</dbReference>